<accession>A0A0C3QDF4</accession>
<evidence type="ECO:0000313" key="2">
    <source>
        <dbReference type="EMBL" id="KIO23636.1"/>
    </source>
</evidence>
<keyword evidence="3" id="KW-1185">Reference proteome</keyword>
<reference evidence="3" key="2">
    <citation type="submission" date="2015-01" db="EMBL/GenBank/DDBJ databases">
        <title>Evolutionary Origins and Diversification of the Mycorrhizal Mutualists.</title>
        <authorList>
            <consortium name="DOE Joint Genome Institute"/>
            <consortium name="Mycorrhizal Genomics Consortium"/>
            <person name="Kohler A."/>
            <person name="Kuo A."/>
            <person name="Nagy L.G."/>
            <person name="Floudas D."/>
            <person name="Copeland A."/>
            <person name="Barry K.W."/>
            <person name="Cichocki N."/>
            <person name="Veneault-Fourrey C."/>
            <person name="LaButti K."/>
            <person name="Lindquist E.A."/>
            <person name="Lipzen A."/>
            <person name="Lundell T."/>
            <person name="Morin E."/>
            <person name="Murat C."/>
            <person name="Riley R."/>
            <person name="Ohm R."/>
            <person name="Sun H."/>
            <person name="Tunlid A."/>
            <person name="Henrissat B."/>
            <person name="Grigoriev I.V."/>
            <person name="Hibbett D.S."/>
            <person name="Martin F."/>
        </authorList>
    </citation>
    <scope>NUCLEOTIDE SEQUENCE [LARGE SCALE GENOMIC DNA]</scope>
    <source>
        <strain evidence="3">MUT 4182</strain>
    </source>
</reference>
<evidence type="ECO:0000313" key="3">
    <source>
        <dbReference type="Proteomes" id="UP000054248"/>
    </source>
</evidence>
<dbReference type="HOGENOM" id="CLU_2544266_0_0_1"/>
<organism evidence="2 3">
    <name type="scientific">Tulasnella calospora MUT 4182</name>
    <dbReference type="NCBI Taxonomy" id="1051891"/>
    <lineage>
        <taxon>Eukaryota</taxon>
        <taxon>Fungi</taxon>
        <taxon>Dikarya</taxon>
        <taxon>Basidiomycota</taxon>
        <taxon>Agaricomycotina</taxon>
        <taxon>Agaricomycetes</taxon>
        <taxon>Cantharellales</taxon>
        <taxon>Tulasnellaceae</taxon>
        <taxon>Tulasnella</taxon>
    </lineage>
</organism>
<feature type="compositionally biased region" description="Polar residues" evidence="1">
    <location>
        <begin position="57"/>
        <end position="83"/>
    </location>
</feature>
<dbReference type="Proteomes" id="UP000054248">
    <property type="component" value="Unassembled WGS sequence"/>
</dbReference>
<dbReference type="OrthoDB" id="5584477at2759"/>
<reference evidence="2 3" key="1">
    <citation type="submission" date="2014-04" db="EMBL/GenBank/DDBJ databases">
        <authorList>
            <consortium name="DOE Joint Genome Institute"/>
            <person name="Kuo A."/>
            <person name="Girlanda M."/>
            <person name="Perotto S."/>
            <person name="Kohler A."/>
            <person name="Nagy L.G."/>
            <person name="Floudas D."/>
            <person name="Copeland A."/>
            <person name="Barry K.W."/>
            <person name="Cichocki N."/>
            <person name="Veneault-Fourrey C."/>
            <person name="LaButti K."/>
            <person name="Lindquist E.A."/>
            <person name="Lipzen A."/>
            <person name="Lundell T."/>
            <person name="Morin E."/>
            <person name="Murat C."/>
            <person name="Sun H."/>
            <person name="Tunlid A."/>
            <person name="Henrissat B."/>
            <person name="Grigoriev I.V."/>
            <person name="Hibbett D.S."/>
            <person name="Martin F."/>
            <person name="Nordberg H.P."/>
            <person name="Cantor M.N."/>
            <person name="Hua S.X."/>
        </authorList>
    </citation>
    <scope>NUCLEOTIDE SEQUENCE [LARGE SCALE GENOMIC DNA]</scope>
    <source>
        <strain evidence="2 3">MUT 4182</strain>
    </source>
</reference>
<proteinExistence type="predicted"/>
<sequence length="83" mass="9243">MLHKTNRFFYETTPKPRQPTVASSQHRSGFVPCNKEPNTQPAGRQVASAPEIRRGRPSTNSTPRNYRGFSTNKVSESKASLAP</sequence>
<dbReference type="EMBL" id="KN823080">
    <property type="protein sequence ID" value="KIO23636.1"/>
    <property type="molecule type" value="Genomic_DNA"/>
</dbReference>
<gene>
    <name evidence="2" type="ORF">M407DRAFT_244724</name>
</gene>
<protein>
    <submittedName>
        <fullName evidence="2">Uncharacterized protein</fullName>
    </submittedName>
</protein>
<evidence type="ECO:0000256" key="1">
    <source>
        <dbReference type="SAM" id="MobiDB-lite"/>
    </source>
</evidence>
<name>A0A0C3QDF4_9AGAM</name>
<feature type="region of interest" description="Disordered" evidence="1">
    <location>
        <begin position="1"/>
        <end position="83"/>
    </location>
</feature>
<dbReference type="AlphaFoldDB" id="A0A0C3QDF4"/>